<proteinExistence type="predicted"/>
<reference evidence="2" key="1">
    <citation type="submission" date="2022-11" db="UniProtKB">
        <authorList>
            <consortium name="WormBaseParasite"/>
        </authorList>
    </citation>
    <scope>IDENTIFICATION</scope>
</reference>
<name>A0A914R6X2_PAREQ</name>
<sequence>MSADHSKQALALLSASRALISVVPNAVDKFQMASFKFLAGILQKHEISACFFFDVCKEVC</sequence>
<protein>
    <submittedName>
        <fullName evidence="2">Uncharacterized protein</fullName>
    </submittedName>
</protein>
<keyword evidence="1" id="KW-1185">Reference proteome</keyword>
<evidence type="ECO:0000313" key="1">
    <source>
        <dbReference type="Proteomes" id="UP000887564"/>
    </source>
</evidence>
<evidence type="ECO:0000313" key="2">
    <source>
        <dbReference type="WBParaSite" id="PEQ_0000042101-mRNA-1"/>
    </source>
</evidence>
<dbReference type="WBParaSite" id="PEQ_0000042101-mRNA-1">
    <property type="protein sequence ID" value="PEQ_0000042101-mRNA-1"/>
    <property type="gene ID" value="PEQ_0000042101"/>
</dbReference>
<accession>A0A914R6X2</accession>
<organism evidence="1 2">
    <name type="scientific">Parascaris equorum</name>
    <name type="common">Equine roundworm</name>
    <dbReference type="NCBI Taxonomy" id="6256"/>
    <lineage>
        <taxon>Eukaryota</taxon>
        <taxon>Metazoa</taxon>
        <taxon>Ecdysozoa</taxon>
        <taxon>Nematoda</taxon>
        <taxon>Chromadorea</taxon>
        <taxon>Rhabditida</taxon>
        <taxon>Spirurina</taxon>
        <taxon>Ascaridomorpha</taxon>
        <taxon>Ascaridoidea</taxon>
        <taxon>Ascarididae</taxon>
        <taxon>Parascaris</taxon>
    </lineage>
</organism>
<dbReference type="Proteomes" id="UP000887564">
    <property type="component" value="Unplaced"/>
</dbReference>
<dbReference type="AlphaFoldDB" id="A0A914R6X2"/>